<dbReference type="EMBL" id="BJWL01000015">
    <property type="protein sequence ID" value="GFZ03350.1"/>
    <property type="molecule type" value="Genomic_DNA"/>
</dbReference>
<reference evidence="3 6" key="1">
    <citation type="submission" date="2019-07" db="EMBL/GenBank/DDBJ databases">
        <title>De Novo Assembly of kiwifruit Actinidia rufa.</title>
        <authorList>
            <person name="Sugita-Konishi S."/>
            <person name="Sato K."/>
            <person name="Mori E."/>
            <person name="Abe Y."/>
            <person name="Kisaki G."/>
            <person name="Hamano K."/>
            <person name="Suezawa K."/>
            <person name="Otani M."/>
            <person name="Fukuda T."/>
            <person name="Manabe T."/>
            <person name="Gomi K."/>
            <person name="Tabuchi M."/>
            <person name="Akimitsu K."/>
            <person name="Kataoka I."/>
        </authorList>
    </citation>
    <scope>NUCLEOTIDE SEQUENCE [LARGE SCALE GENOMIC DNA]</scope>
    <source>
        <strain evidence="6">cv. Fuchu</strain>
        <strain evidence="3">Fuchu</strain>
    </source>
</reference>
<evidence type="ECO:0000313" key="4">
    <source>
        <dbReference type="EMBL" id="GFZ03350.1"/>
    </source>
</evidence>
<dbReference type="AlphaFoldDB" id="A0A7J0FKR3"/>
<accession>A0A7J0FKR3</accession>
<evidence type="ECO:0000313" key="2">
    <source>
        <dbReference type="EMBL" id="GFS28645.1"/>
    </source>
</evidence>
<evidence type="ECO:0000313" key="3">
    <source>
        <dbReference type="EMBL" id="GFY99292.1"/>
    </source>
</evidence>
<dbReference type="EMBL" id="BJWL01000047">
    <property type="protein sequence ID" value="GFS28641.1"/>
    <property type="molecule type" value="Genomic_DNA"/>
</dbReference>
<dbReference type="EMBL" id="BJWL01000015">
    <property type="protein sequence ID" value="GFZ03355.1"/>
    <property type="molecule type" value="Genomic_DNA"/>
</dbReference>
<name>A0A7J0FKR3_9ERIC</name>
<evidence type="ECO:0000313" key="1">
    <source>
        <dbReference type="EMBL" id="GFS28641.1"/>
    </source>
</evidence>
<protein>
    <submittedName>
        <fullName evidence="3">Uncharacterized protein</fullName>
    </submittedName>
</protein>
<evidence type="ECO:0000313" key="6">
    <source>
        <dbReference type="Proteomes" id="UP000585474"/>
    </source>
</evidence>
<dbReference type="EMBL" id="BJWL01000047">
    <property type="protein sequence ID" value="GFS28645.1"/>
    <property type="molecule type" value="Genomic_DNA"/>
</dbReference>
<keyword evidence="6" id="KW-1185">Reference proteome</keyword>
<gene>
    <name evidence="1" type="ORF">Acr_00g0003020</name>
    <name evidence="2" type="ORF">Acr_00g0003050</name>
    <name evidence="3" type="ORF">Acr_13g0006930</name>
    <name evidence="4" type="ORF">Acr_15g0019580</name>
    <name evidence="5" type="ORF">Acr_15g0019630</name>
</gene>
<comment type="caution">
    <text evidence="3">The sequence shown here is derived from an EMBL/GenBank/DDBJ whole genome shotgun (WGS) entry which is preliminary data.</text>
</comment>
<dbReference type="EMBL" id="BJWL01000013">
    <property type="protein sequence ID" value="GFY99292.1"/>
    <property type="molecule type" value="Genomic_DNA"/>
</dbReference>
<evidence type="ECO:0000313" key="5">
    <source>
        <dbReference type="EMBL" id="GFZ03355.1"/>
    </source>
</evidence>
<proteinExistence type="predicted"/>
<sequence>MPTPTFVARSARLRARGDMVAIYDDYTQVVTRETPQDLSQAENRNYIRYLAREDLPVIDGRTTNSSPSVSPICLLIPAGANPLHQWQASIQGVPWKLGRHSITERKV</sequence>
<dbReference type="Proteomes" id="UP000585474">
    <property type="component" value="Unassembled WGS sequence"/>
</dbReference>
<organism evidence="3 6">
    <name type="scientific">Actinidia rufa</name>
    <dbReference type="NCBI Taxonomy" id="165716"/>
    <lineage>
        <taxon>Eukaryota</taxon>
        <taxon>Viridiplantae</taxon>
        <taxon>Streptophyta</taxon>
        <taxon>Embryophyta</taxon>
        <taxon>Tracheophyta</taxon>
        <taxon>Spermatophyta</taxon>
        <taxon>Magnoliopsida</taxon>
        <taxon>eudicotyledons</taxon>
        <taxon>Gunneridae</taxon>
        <taxon>Pentapetalae</taxon>
        <taxon>asterids</taxon>
        <taxon>Ericales</taxon>
        <taxon>Actinidiaceae</taxon>
        <taxon>Actinidia</taxon>
    </lineage>
</organism>